<dbReference type="AlphaFoldDB" id="A0A918AI37"/>
<gene>
    <name evidence="1" type="ORF">GCM10010185_08960</name>
</gene>
<reference evidence="1" key="2">
    <citation type="submission" date="2020-09" db="EMBL/GenBank/DDBJ databases">
        <authorList>
            <person name="Sun Q."/>
            <person name="Ohkuma M."/>
        </authorList>
    </citation>
    <scope>NUCLEOTIDE SEQUENCE</scope>
    <source>
        <strain evidence="1">JCM 3313</strain>
    </source>
</reference>
<dbReference type="InterPro" id="IPR027417">
    <property type="entry name" value="P-loop_NTPase"/>
</dbReference>
<dbReference type="Pfam" id="PF01202">
    <property type="entry name" value="SKI"/>
    <property type="match status" value="1"/>
</dbReference>
<evidence type="ECO:0000313" key="1">
    <source>
        <dbReference type="EMBL" id="GGP39603.1"/>
    </source>
</evidence>
<comment type="caution">
    <text evidence="1">The sequence shown here is derived from an EMBL/GenBank/DDBJ whole genome shotgun (WGS) entry which is preliminary data.</text>
</comment>
<proteinExistence type="predicted"/>
<dbReference type="InterPro" id="IPR031322">
    <property type="entry name" value="Shikimate/glucono_kinase"/>
</dbReference>
<name>A0A918AI37_9PSEU</name>
<evidence type="ECO:0000313" key="2">
    <source>
        <dbReference type="Proteomes" id="UP000639606"/>
    </source>
</evidence>
<reference evidence="1" key="1">
    <citation type="journal article" date="2014" name="Int. J. Syst. Evol. Microbiol.">
        <title>Complete genome sequence of Corynebacterium casei LMG S-19264T (=DSM 44701T), isolated from a smear-ripened cheese.</title>
        <authorList>
            <consortium name="US DOE Joint Genome Institute (JGI-PGF)"/>
            <person name="Walter F."/>
            <person name="Albersmeier A."/>
            <person name="Kalinowski J."/>
            <person name="Ruckert C."/>
        </authorList>
    </citation>
    <scope>NUCLEOTIDE SEQUENCE</scope>
    <source>
        <strain evidence="1">JCM 3313</strain>
    </source>
</reference>
<keyword evidence="2" id="KW-1185">Reference proteome</keyword>
<accession>A0A918AI37</accession>
<sequence length="183" mass="19283">MVLIGPAGAGKTTIGEAVAEVTGRPFVDLDAVAAPYYAEVGWSIEKLVRRIEAVGRVAAEREWEPARAHAVSRAVAEHPGAVLALGAGHTSYQDPGCRAAVRAALRDCPDVVLLLPAADPALALDVLRGRCLAGKGRTWISEGHDFLAEWLHDEGTREMATRTAFTEGISPAALARDLSHSSA</sequence>
<dbReference type="EMBL" id="BMRG01000001">
    <property type="protein sequence ID" value="GGP39603.1"/>
    <property type="molecule type" value="Genomic_DNA"/>
</dbReference>
<protein>
    <recommendedName>
        <fullName evidence="3">Shikimate kinase</fullName>
    </recommendedName>
</protein>
<dbReference type="Gene3D" id="3.40.50.300">
    <property type="entry name" value="P-loop containing nucleotide triphosphate hydrolases"/>
    <property type="match status" value="1"/>
</dbReference>
<dbReference type="SUPFAM" id="SSF52540">
    <property type="entry name" value="P-loop containing nucleoside triphosphate hydrolases"/>
    <property type="match status" value="1"/>
</dbReference>
<evidence type="ECO:0008006" key="3">
    <source>
        <dbReference type="Google" id="ProtNLM"/>
    </source>
</evidence>
<organism evidence="1 2">
    <name type="scientific">Saccharothrix coeruleofusca</name>
    <dbReference type="NCBI Taxonomy" id="33919"/>
    <lineage>
        <taxon>Bacteria</taxon>
        <taxon>Bacillati</taxon>
        <taxon>Actinomycetota</taxon>
        <taxon>Actinomycetes</taxon>
        <taxon>Pseudonocardiales</taxon>
        <taxon>Pseudonocardiaceae</taxon>
        <taxon>Saccharothrix</taxon>
    </lineage>
</organism>
<dbReference type="Proteomes" id="UP000639606">
    <property type="component" value="Unassembled WGS sequence"/>
</dbReference>